<protein>
    <submittedName>
        <fullName evidence="1">Phospholipase D family protein</fullName>
    </submittedName>
</protein>
<evidence type="ECO:0000313" key="1">
    <source>
        <dbReference type="EMBL" id="MDV4189521.1"/>
    </source>
</evidence>
<gene>
    <name evidence="1" type="ORF">R1523_28880</name>
</gene>
<name>A0ABU3YUK2_9HYPH</name>
<reference evidence="2" key="1">
    <citation type="journal article" date="2023" name="Int. J. Mol. Sci.">
        <title>Genomic and Metabolic Characterization of Plant Growth-Promoting Rhizobacteria Isolated from Nodules of Clovers Grown in Non-Farmed Soil.</title>
        <authorList>
            <person name="Wojcik M."/>
            <person name="Koper P."/>
            <person name="Zebracki K."/>
            <person name="Marczak M."/>
            <person name="Mazur A."/>
        </authorList>
    </citation>
    <scope>NUCLEOTIDE SEQUENCE [LARGE SCALE GENOMIC DNA]</scope>
    <source>
        <strain evidence="2">KB12</strain>
    </source>
</reference>
<proteinExistence type="predicted"/>
<dbReference type="SUPFAM" id="SSF56024">
    <property type="entry name" value="Phospholipase D/nuclease"/>
    <property type="match status" value="1"/>
</dbReference>
<dbReference type="RefSeq" id="WP_317276980.1">
    <property type="nucleotide sequence ID" value="NZ_JAWJWH010000017.1"/>
</dbReference>
<dbReference type="EMBL" id="JAWJWI010000018">
    <property type="protein sequence ID" value="MDV4189521.1"/>
    <property type="molecule type" value="Genomic_DNA"/>
</dbReference>
<dbReference type="CDD" id="cd09117">
    <property type="entry name" value="PLDc_Bfil_DEXD_like"/>
    <property type="match status" value="1"/>
</dbReference>
<comment type="caution">
    <text evidence="1">The sequence shown here is derived from an EMBL/GenBank/DDBJ whole genome shotgun (WGS) entry which is preliminary data.</text>
</comment>
<evidence type="ECO:0000313" key="2">
    <source>
        <dbReference type="Proteomes" id="UP001187203"/>
    </source>
</evidence>
<organism evidence="1 2">
    <name type="scientific">Rhizobium brockwellii</name>
    <dbReference type="NCBI Taxonomy" id="3019932"/>
    <lineage>
        <taxon>Bacteria</taxon>
        <taxon>Pseudomonadati</taxon>
        <taxon>Pseudomonadota</taxon>
        <taxon>Alphaproteobacteria</taxon>
        <taxon>Hyphomicrobiales</taxon>
        <taxon>Rhizobiaceae</taxon>
        <taxon>Rhizobium/Agrobacterium group</taxon>
        <taxon>Rhizobium</taxon>
    </lineage>
</organism>
<keyword evidence="2" id="KW-1185">Reference proteome</keyword>
<dbReference type="Gene3D" id="3.30.870.10">
    <property type="entry name" value="Endonuclease Chain A"/>
    <property type="match status" value="1"/>
</dbReference>
<accession>A0ABU3YUK2</accession>
<sequence>MPIVTGPNLFEQLKAAVSKSVSVRLAIAFWGGGAVDAIGLTADHKIEIICNLEMGGTNPDEIEETIRLGAKVHAHKTLHAKMGIARNFGFVGSSNASANGLGLQGAEARAWEELNVIFENAADIDRLNVEFARLKSEAGDPLKIGDHRITSARERWQIRKTHFPPPATKEPTRSVLELLKSDPESLKGRFAYLAISLPVEGEDAAGFAHAEEAVRQEFGKDYSVYRHWPDLPTNAFLLDFTINQRTASFNGIWRREPALDKPGDKETQVCRRIRRSEEDFPIVTKEDEATLRAAVLSYWRAQHSERQVATAIDLYEFGRHWLSV</sequence>
<dbReference type="Proteomes" id="UP001187203">
    <property type="component" value="Unassembled WGS sequence"/>
</dbReference>